<proteinExistence type="predicted"/>
<feature type="domain" description="YheO-like" evidence="1">
    <location>
        <begin position="40"/>
        <end position="159"/>
    </location>
</feature>
<reference evidence="3 4" key="1">
    <citation type="submission" date="2016-10" db="EMBL/GenBank/DDBJ databases">
        <authorList>
            <person name="de Groot N.N."/>
        </authorList>
    </citation>
    <scope>NUCLEOTIDE SEQUENCE [LARGE SCALE GENOMIC DNA]</scope>
    <source>
        <strain evidence="3 4">LMG 27941</strain>
    </source>
</reference>
<accession>A0A1H9J6V7</accession>
<evidence type="ECO:0000313" key="4">
    <source>
        <dbReference type="Proteomes" id="UP000199221"/>
    </source>
</evidence>
<organism evidence="3 4">
    <name type="scientific">Pseudomonas soli</name>
    <dbReference type="NCBI Taxonomy" id="1306993"/>
    <lineage>
        <taxon>Bacteria</taxon>
        <taxon>Pseudomonadati</taxon>
        <taxon>Pseudomonadota</taxon>
        <taxon>Gammaproteobacteria</taxon>
        <taxon>Pseudomonadales</taxon>
        <taxon>Pseudomonadaceae</taxon>
        <taxon>Pseudomonas</taxon>
    </lineage>
</organism>
<dbReference type="AlphaFoldDB" id="A0A1H9J6V7"/>
<dbReference type="Pfam" id="PF13309">
    <property type="entry name" value="HTH_22"/>
    <property type="match status" value="1"/>
</dbReference>
<name>A0A1H9J6V7_9PSED</name>
<sequence length="259" mass="27653">MIAFEGSTPSPNSTFCVIFNTILNLVPIMLTLAHERQLTLNVLKTALQALGSVVPRNVEILLHDLENPERSVMAIVNGELSGRQVGSPILAAPEQDQGFKALMQAAADQQGCDPVVLPDYPTTLKGRSLRSATAIFRDSTGQPFASLCVNTDVTGLDAAMAFLRHLQPLGAAPATVSGDEPADMTALMAGIIQDALQRSGQGRMSKHAKVEAVRVMQERGLFIVKGGVEKAAEALGVTRYTVYNYLEQLRGEPAAAARD</sequence>
<dbReference type="PANTHER" id="PTHR35568">
    <property type="entry name" value="TRANSCRIPTIONAL REGULATOR DAUR"/>
    <property type="match status" value="1"/>
</dbReference>
<dbReference type="InterPro" id="IPR013559">
    <property type="entry name" value="YheO"/>
</dbReference>
<evidence type="ECO:0000259" key="2">
    <source>
        <dbReference type="Pfam" id="PF13309"/>
    </source>
</evidence>
<dbReference type="Pfam" id="PF08348">
    <property type="entry name" value="PAS_6"/>
    <property type="match status" value="1"/>
</dbReference>
<dbReference type="GO" id="GO:0003677">
    <property type="term" value="F:DNA binding"/>
    <property type="evidence" value="ECO:0007669"/>
    <property type="project" value="UniProtKB-KW"/>
</dbReference>
<evidence type="ECO:0000259" key="1">
    <source>
        <dbReference type="Pfam" id="PF08348"/>
    </source>
</evidence>
<protein>
    <submittedName>
        <fullName evidence="3">Predicted transcriptional regulator YheO, contains PAS and DNA-binding HTH domains</fullName>
    </submittedName>
</protein>
<dbReference type="PANTHER" id="PTHR35568:SF1">
    <property type="entry name" value="TRANSCRIPTIONAL REGULATOR DAUR"/>
    <property type="match status" value="1"/>
</dbReference>
<dbReference type="InterPro" id="IPR039445">
    <property type="entry name" value="DauR-like_HTH"/>
</dbReference>
<dbReference type="InterPro" id="IPR039446">
    <property type="entry name" value="DauR-like"/>
</dbReference>
<keyword evidence="3" id="KW-0238">DNA-binding</keyword>
<dbReference type="Proteomes" id="UP000199221">
    <property type="component" value="Unassembled WGS sequence"/>
</dbReference>
<feature type="domain" description="Transcriptional regulator DauR-like HTH" evidence="2">
    <location>
        <begin position="189"/>
        <end position="246"/>
    </location>
</feature>
<dbReference type="EMBL" id="FOEQ01000004">
    <property type="protein sequence ID" value="SEQ82543.1"/>
    <property type="molecule type" value="Genomic_DNA"/>
</dbReference>
<gene>
    <name evidence="3" type="ORF">SAMN05216230_1048</name>
</gene>
<evidence type="ECO:0000313" key="3">
    <source>
        <dbReference type="EMBL" id="SEQ82543.1"/>
    </source>
</evidence>